<dbReference type="Pfam" id="PF13087">
    <property type="entry name" value="AAA_12"/>
    <property type="match status" value="1"/>
</dbReference>
<dbReference type="OMA" id="ILLEIEW"/>
<organism evidence="7 8">
    <name type="scientific">Chenopodium quinoa</name>
    <name type="common">Quinoa</name>
    <dbReference type="NCBI Taxonomy" id="63459"/>
    <lineage>
        <taxon>Eukaryota</taxon>
        <taxon>Viridiplantae</taxon>
        <taxon>Streptophyta</taxon>
        <taxon>Embryophyta</taxon>
        <taxon>Tracheophyta</taxon>
        <taxon>Spermatophyta</taxon>
        <taxon>Magnoliopsida</taxon>
        <taxon>eudicotyledons</taxon>
        <taxon>Gunneridae</taxon>
        <taxon>Pentapetalae</taxon>
        <taxon>Caryophyllales</taxon>
        <taxon>Chenopodiaceae</taxon>
        <taxon>Chenopodioideae</taxon>
        <taxon>Atripliceae</taxon>
        <taxon>Chenopodium</taxon>
    </lineage>
</organism>
<keyword evidence="4 5" id="KW-0067">ATP-binding</keyword>
<evidence type="ECO:0000256" key="4">
    <source>
        <dbReference type="ARBA" id="ARBA00022840"/>
    </source>
</evidence>
<dbReference type="Pfam" id="PF00580">
    <property type="entry name" value="UvrD-helicase"/>
    <property type="match status" value="1"/>
</dbReference>
<dbReference type="InterPro" id="IPR041679">
    <property type="entry name" value="DNA2/NAM7-like_C"/>
</dbReference>
<keyword evidence="2 5" id="KW-0378">Hydrolase</keyword>
<dbReference type="SUPFAM" id="SSF52540">
    <property type="entry name" value="P-loop containing nucleoside triphosphate hydrolases"/>
    <property type="match status" value="2"/>
</dbReference>
<evidence type="ECO:0000313" key="8">
    <source>
        <dbReference type="Proteomes" id="UP000596660"/>
    </source>
</evidence>
<dbReference type="PROSITE" id="PS51198">
    <property type="entry name" value="UVRD_HELICASE_ATP_BIND"/>
    <property type="match status" value="1"/>
</dbReference>
<dbReference type="GO" id="GO:0016787">
    <property type="term" value="F:hydrolase activity"/>
    <property type="evidence" value="ECO:0007669"/>
    <property type="project" value="UniProtKB-UniRule"/>
</dbReference>
<dbReference type="EnsemblPlants" id="AUR62004338-RA">
    <property type="protein sequence ID" value="AUR62004338-RA:cds"/>
    <property type="gene ID" value="AUR62004338"/>
</dbReference>
<dbReference type="InterPro" id="IPR014016">
    <property type="entry name" value="UvrD-like_ATP-bd"/>
</dbReference>
<reference evidence="7" key="1">
    <citation type="journal article" date="2017" name="Nature">
        <title>The genome of Chenopodium quinoa.</title>
        <authorList>
            <person name="Jarvis D.E."/>
            <person name="Ho Y.S."/>
            <person name="Lightfoot D.J."/>
            <person name="Schmoeckel S.M."/>
            <person name="Li B."/>
            <person name="Borm T.J.A."/>
            <person name="Ohyanagi H."/>
            <person name="Mineta K."/>
            <person name="Michell C.T."/>
            <person name="Saber N."/>
            <person name="Kharbatia N.M."/>
            <person name="Rupper R.R."/>
            <person name="Sharp A.R."/>
            <person name="Dally N."/>
            <person name="Boughton B.A."/>
            <person name="Woo Y.H."/>
            <person name="Gao G."/>
            <person name="Schijlen E.G.W.M."/>
            <person name="Guo X."/>
            <person name="Momin A.A."/>
            <person name="Negrao S."/>
            <person name="Al-Babili S."/>
            <person name="Gehring C."/>
            <person name="Roessner U."/>
            <person name="Jung C."/>
            <person name="Murphy K."/>
            <person name="Arold S.T."/>
            <person name="Gojobori T."/>
            <person name="van der Linden C.G."/>
            <person name="van Loo E.N."/>
            <person name="Jellen E.N."/>
            <person name="Maughan P.J."/>
            <person name="Tester M."/>
        </authorList>
    </citation>
    <scope>NUCLEOTIDE SEQUENCE [LARGE SCALE GENOMIC DNA]</scope>
    <source>
        <strain evidence="7">cv. PI 614886</strain>
    </source>
</reference>
<dbReference type="InterPro" id="IPR011990">
    <property type="entry name" value="TPR-like_helical_dom_sf"/>
</dbReference>
<evidence type="ECO:0000259" key="6">
    <source>
        <dbReference type="PROSITE" id="PS51198"/>
    </source>
</evidence>
<dbReference type="PANTHER" id="PTHR21529:SF4">
    <property type="entry name" value="TPR AND ANKYRIN REPEAT-CONTAINING PROTEIN 1"/>
    <property type="match status" value="1"/>
</dbReference>
<dbReference type="Gene3D" id="3.40.50.300">
    <property type="entry name" value="P-loop containing nucleotide triphosphate hydrolases"/>
    <property type="match status" value="3"/>
</dbReference>
<accession>A0A803KZ79</accession>
<proteinExistence type="predicted"/>
<reference evidence="7" key="2">
    <citation type="submission" date="2021-03" db="UniProtKB">
        <authorList>
            <consortium name="EnsemblPlants"/>
        </authorList>
    </citation>
    <scope>IDENTIFICATION</scope>
</reference>
<dbReference type="InterPro" id="IPR047187">
    <property type="entry name" value="SF1_C_Upf1"/>
</dbReference>
<evidence type="ECO:0000256" key="5">
    <source>
        <dbReference type="PROSITE-ProRule" id="PRU00560"/>
    </source>
</evidence>
<dbReference type="CDD" id="cd18808">
    <property type="entry name" value="SF1_C_Upf1"/>
    <property type="match status" value="1"/>
</dbReference>
<protein>
    <recommendedName>
        <fullName evidence="6">UvrD-like helicase ATP-binding domain-containing protein</fullName>
    </recommendedName>
</protein>
<keyword evidence="8" id="KW-1185">Reference proteome</keyword>
<evidence type="ECO:0000256" key="1">
    <source>
        <dbReference type="ARBA" id="ARBA00022741"/>
    </source>
</evidence>
<evidence type="ECO:0000256" key="3">
    <source>
        <dbReference type="ARBA" id="ARBA00022806"/>
    </source>
</evidence>
<dbReference type="Proteomes" id="UP000596660">
    <property type="component" value="Unplaced"/>
</dbReference>
<dbReference type="GO" id="GO:0005524">
    <property type="term" value="F:ATP binding"/>
    <property type="evidence" value="ECO:0007669"/>
    <property type="project" value="UniProtKB-UniRule"/>
</dbReference>
<keyword evidence="3 5" id="KW-0347">Helicase</keyword>
<dbReference type="SUPFAM" id="SSF48452">
    <property type="entry name" value="TPR-like"/>
    <property type="match status" value="1"/>
</dbReference>
<name>A0A803KZ79_CHEQI</name>
<dbReference type="Gramene" id="AUR62004338-RA">
    <property type="protein sequence ID" value="AUR62004338-RA:cds"/>
    <property type="gene ID" value="AUR62004338"/>
</dbReference>
<feature type="binding site" evidence="5">
    <location>
        <begin position="387"/>
        <end position="394"/>
    </location>
    <ligand>
        <name>ATP</name>
        <dbReference type="ChEBI" id="CHEBI:30616"/>
    </ligand>
</feature>
<feature type="domain" description="UvrD-like helicase ATP-binding" evidence="6">
    <location>
        <begin position="366"/>
        <end position="733"/>
    </location>
</feature>
<dbReference type="InterPro" id="IPR027417">
    <property type="entry name" value="P-loop_NTPase"/>
</dbReference>
<dbReference type="InterPro" id="IPR039904">
    <property type="entry name" value="TRANK1"/>
</dbReference>
<dbReference type="GO" id="GO:0004386">
    <property type="term" value="F:helicase activity"/>
    <property type="evidence" value="ECO:0007669"/>
    <property type="project" value="UniProtKB-UniRule"/>
</dbReference>
<evidence type="ECO:0000256" key="2">
    <source>
        <dbReference type="ARBA" id="ARBA00022801"/>
    </source>
</evidence>
<keyword evidence="1 5" id="KW-0547">Nucleotide-binding</keyword>
<evidence type="ECO:0000313" key="7">
    <source>
        <dbReference type="EnsemblPlants" id="AUR62004338-RA:cds"/>
    </source>
</evidence>
<sequence>MVEVAILMNIVQRLHKEWCYSQKISVCIVSQYAAQVKEIERRIGKRYGKLLNFELKVKSVEGFQDEADIVIVSTVRSNSAGSSEFSLDYRITNVASSKARHCLWILGNMETLAEANNVWKDIIAEAKQHKCCFNAEVDETLAKVMVDVKSKLDELEDLLDKDNNIFKASRWKVVFSENFVKSFAKLHSIYSKKLVVNFLLKLANGWRPNKKNTDVVCESSVKIAKQFEVEGRYIICTNDIIRVQGYATQILKVWDILHLVDIPALVSKLDIIYGAFSDDFLIRCKEKCLQGKLELPRHFTSFDVERYKVVNSSKSTSALDADRSGTSFIENAKVKESLLLMKFYPFFAGVLSHLMSASDALALNVPFEVSDQEREVILNGKSTFILGRSGTGKTTVLVMKLFQNEQQHHIVSEGNVHEALMISGFSTNAPGKIGTSLRQLFVTVNPKLCFAVKHQINNLTSFVHGENFGEGCIFNDVNEMDEYEMFKDVPESFEDIPSNVFPLVITFNMFLLMLDRSFGLSYFDRFPDVRKIYYMETASFRLVVQALTRKLDPLRVFTEINSCIKGRLHYGEGDNNNLSLQSYMQLSKSRVSKFSEDERELIYKIFEDYEKKKVVRGEYDLADLVNDLLCRFKCENYEGELMDFVYIDEVQDLTMKQLALFKYICSNVEEGFVFAGDTAQTIAKGIDFRFEDIRNLFYEEFLNNKIEGVGEERKRIKGLISPTFQLSQNFRTHAGVLNLAQSIVDLIYYFFPNSIDPLNQETSLLCGELPILLDCASCEDSLMRIFQDKAGQGDNSNSISFGSEQVIMVRDDYARDKLGKFVGRQALVLTIFECKGLEFEDVLLYNFFGSSPLGEQWRIIYEYMEEKLCTLNPETYPSFTNAKHDVLCYELKQLYVTITRTRQRLWICEDNDSFLSPMADYWQKLNLIQVKKLDESFARSMQVASSLEDWRWRGKKMLEVQNYKAATQCFKRAGDFYWQKFAKASGFKAAADNLRGLNVEKSLELLREAAELFESIRNIKKAVECYIDAEDYEKAGKLCLEESDLQRAGECFTLAGCYKLAAEVYDEGLYFNECLYTCSEGKLYDLGLCYIQSWKQKYHSKPAKQRIDFNASEQKFLRKCALAFFEQQDKQTMMKYVRDFSSLESMRTFLKKLGCFAELHELELEYVNLVEAAKCARQMGNILLEADMLVKAGDCEEASRLYLAFAFAGSLWADGSKGWALKEFPSKKGLLFKARAQARNCPRHFNEVCENIKFISSDKVDLHELQKQLALSRQHKNLRGEILSTRRILDRLLATDVSMHESRRNTIKKSLNWISVTKLIHHWNDWKHQIETIFKYLDSLTEQGTSGFQEYENFCLEYLGVRKRSISPDADYFLLYPDAEWVKYVPRRSDKMESIDANQLVYAAKRHWCAEIFSVGLKYLELIESFRILAVENSMSMYRISQTLIHIFEAAQLLIIQSRYLKQANDVLPSLMNSIDHSAEAYFLHFFSLDWGNKIFMGSKDLAMQSNTSRNLLKKAILKKFMVEVDGVDEALLTLSQVSQVAVILFGSNWKNNEKYEGVQSKIKSNSPWSSLIKNLVIGTVPQTSDDYLQLAWNLCDALMQAYDSKSNMSPSCFVYLLERLLVLVSCFDGCLFATRSSVTEWLVHLNWSVSKEPFTLSVAGLSSSVEPIYDFMAYTIHELLLNKQGIEEWIEKAGFNVKQFLPMLILKLLVLMCLICLNSGKYLERLNDVINRSDTISFLPESFRKVFFQREGCSFCNVIAEALKRIDDPLVIIRNPDVCPYVYARHTIFLNVFNKNMDSILETLFPSRQKSSYAHR</sequence>
<dbReference type="PANTHER" id="PTHR21529">
    <property type="entry name" value="MAMMARY TURMOR VIRUS RECEPTOR HOMOLOG 1, 2 MTVR1, 2"/>
    <property type="match status" value="1"/>
</dbReference>